<feature type="compositionally biased region" description="Polar residues" evidence="2">
    <location>
        <begin position="203"/>
        <end position="242"/>
    </location>
</feature>
<dbReference type="EMBL" id="QWIO01000359">
    <property type="protein sequence ID" value="RMY98813.1"/>
    <property type="molecule type" value="Genomic_DNA"/>
</dbReference>
<feature type="region of interest" description="Disordered" evidence="2">
    <location>
        <begin position="638"/>
        <end position="681"/>
    </location>
</feature>
<dbReference type="PANTHER" id="PTHR12357">
    <property type="entry name" value="YTH YT521-B HOMOLOGY DOMAIN-CONTAINING"/>
    <property type="match status" value="1"/>
</dbReference>
<feature type="compositionally biased region" description="Polar residues" evidence="2">
    <location>
        <begin position="808"/>
        <end position="820"/>
    </location>
</feature>
<evidence type="ECO:0000256" key="2">
    <source>
        <dbReference type="SAM" id="MobiDB-lite"/>
    </source>
</evidence>
<proteinExistence type="predicted"/>
<comment type="caution">
    <text evidence="4">The sequence shown here is derived from an EMBL/GenBank/DDBJ whole genome shotgun (WGS) entry which is preliminary data.</text>
</comment>
<organism evidence="4 5">
    <name type="scientific">Hortaea werneckii</name>
    <name type="common">Black yeast</name>
    <name type="synonym">Cladosporium werneckii</name>
    <dbReference type="NCBI Taxonomy" id="91943"/>
    <lineage>
        <taxon>Eukaryota</taxon>
        <taxon>Fungi</taxon>
        <taxon>Dikarya</taxon>
        <taxon>Ascomycota</taxon>
        <taxon>Pezizomycotina</taxon>
        <taxon>Dothideomycetes</taxon>
        <taxon>Dothideomycetidae</taxon>
        <taxon>Mycosphaerellales</taxon>
        <taxon>Teratosphaeriaceae</taxon>
        <taxon>Hortaea</taxon>
    </lineage>
</organism>
<dbReference type="PROSITE" id="PS50882">
    <property type="entry name" value="YTH"/>
    <property type="match status" value="1"/>
</dbReference>
<feature type="domain" description="YTH" evidence="3">
    <location>
        <begin position="325"/>
        <end position="467"/>
    </location>
</feature>
<feature type="region of interest" description="Disordered" evidence="2">
    <location>
        <begin position="749"/>
        <end position="841"/>
    </location>
</feature>
<feature type="compositionally biased region" description="Basic and acidic residues" evidence="2">
    <location>
        <begin position="966"/>
        <end position="978"/>
    </location>
</feature>
<dbReference type="InterPro" id="IPR045168">
    <property type="entry name" value="YTH_prot"/>
</dbReference>
<feature type="region of interest" description="Disordered" evidence="2">
    <location>
        <begin position="1039"/>
        <end position="1076"/>
    </location>
</feature>
<feature type="region of interest" description="Disordered" evidence="2">
    <location>
        <begin position="136"/>
        <end position="242"/>
    </location>
</feature>
<feature type="compositionally biased region" description="Basic and acidic residues" evidence="2">
    <location>
        <begin position="1063"/>
        <end position="1076"/>
    </location>
</feature>
<feature type="region of interest" description="Disordered" evidence="2">
    <location>
        <begin position="555"/>
        <end position="598"/>
    </location>
</feature>
<sequence>MVRSRSHTPEDRMQCTYGRKRIITASVIGRRPRTAELDFSLSNHTGGANFIAPSSSRDFSIETLARLRRTVLVAGDTMESTKGSKLAANEFVPGRPRRPPNINTNLPPAAFMRNAPQVAANSPYVANNSNNTSQWSPQVGLGISPATTSSAQTATQAQSHVAPWTAHPSGMSANTQHAHLGQPTNNPGPQTFPLPQTAFLPSGTPNQSSFGSASGQHLNLSSHASHGNFNTSSGASSSLPSNDNRLSTVYTLASSDHLSDMSAHYLEANPGLRDQSADVFNQETHPRSFKRFAMADSVDVVEAYPNALDTVREMNPDYYQMPYGTRVVNIKTESVKNIELSIQSGLWSTLEVVSQRIMSVYNARKDTETEKVLFLFAVSGSKQFCGLAEMADRWYPEKQIDAFAPNASGSKNIGSIPVTWIYVKNVPYSKFQSLAQIAQGRGHQSVTNMWNGMHFESDIGRKVIEIYVTATHFTNVLAWPLPTNDNIGPRSSSFNWQTRGHNSNRGIGHHAGSHVRAICGARGSHSARGELSGRSDSFAAKLNANWRDTGNQAQAAGLIDNKPHDTNPTPKASRMPASDDVSQPMLPRIDGSLGNGGELHSPTVVPCVLDEQGNYVPITPSVPDISPLSMRSTAEHLTDPLKVKGPQDNVKDAGRQQAQTDEVEYPPSSKASSGGRLTDVQSRSGLHPVASMMFQPQHVNSAQDMRKTASIANFHTTGGSNAQHLAVPGHSHFDYAPNVARQDIKASIPSVEGSSKTTMPSSSKSNAGPKSEGDDSYPSHFKGPDSMAGWDSRRVPQMEVTMPPRNVAPTSSTESTDNTSGGHGPAGVNQPAAAHLSGQKGMTMRQWVDETPVQTTASKILLAEGFSADTVPDELKGTFYRTMAEKKHTEIKISELDANIQKLEAEKKDSRKDTMTYFDSMAKLEDLVAQLKRLMLGNCLNHSDMPCRNRDRGESEADSTIYETSSIEKHNISPERADDGRILYSISQAGDINTDRAGNPIKKETRAGARARNAPYEFSTENLIKASVSHARGPPSSLFGNYHVSPTTQSEAGGSIITNPFGDNDHEDGGGCRLES</sequence>
<dbReference type="GO" id="GO:0061157">
    <property type="term" value="P:mRNA destabilization"/>
    <property type="evidence" value="ECO:0007669"/>
    <property type="project" value="TreeGrafter"/>
</dbReference>
<feature type="compositionally biased region" description="Polar residues" evidence="2">
    <location>
        <begin position="171"/>
        <end position="189"/>
    </location>
</feature>
<dbReference type="Gene3D" id="3.10.590.10">
    <property type="entry name" value="ph1033 like domains"/>
    <property type="match status" value="1"/>
</dbReference>
<dbReference type="Proteomes" id="UP000269539">
    <property type="component" value="Unassembled WGS sequence"/>
</dbReference>
<dbReference type="VEuPathDB" id="FungiDB:BTJ68_07208"/>
<dbReference type="PANTHER" id="PTHR12357:SF89">
    <property type="entry name" value="YTH DOMAIN-CONTAINING FAMILY PROTEIN"/>
    <property type="match status" value="1"/>
</dbReference>
<dbReference type="CDD" id="cd21134">
    <property type="entry name" value="YTH"/>
    <property type="match status" value="1"/>
</dbReference>
<name>A0A3M7GCP7_HORWE</name>
<keyword evidence="1" id="KW-0175">Coiled coil</keyword>
<feature type="compositionally biased region" description="Low complexity" evidence="2">
    <location>
        <begin position="754"/>
        <end position="765"/>
    </location>
</feature>
<feature type="compositionally biased region" description="Polar residues" evidence="2">
    <location>
        <begin position="1044"/>
        <end position="1058"/>
    </location>
</feature>
<accession>A0A3M7GCP7</accession>
<dbReference type="Pfam" id="PF04146">
    <property type="entry name" value="YTH"/>
    <property type="match status" value="1"/>
</dbReference>
<gene>
    <name evidence="4" type="ORF">D0864_04254</name>
</gene>
<feature type="compositionally biased region" description="Low complexity" evidence="2">
    <location>
        <begin position="146"/>
        <end position="159"/>
    </location>
</feature>
<evidence type="ECO:0000313" key="4">
    <source>
        <dbReference type="EMBL" id="RMY98813.1"/>
    </source>
</evidence>
<dbReference type="AlphaFoldDB" id="A0A3M7GCP7"/>
<feature type="region of interest" description="Disordered" evidence="2">
    <location>
        <begin position="948"/>
        <end position="978"/>
    </location>
</feature>
<reference evidence="4 5" key="1">
    <citation type="journal article" date="2018" name="BMC Genomics">
        <title>Genomic evidence for intraspecific hybridization in a clonal and extremely halotolerant yeast.</title>
        <authorList>
            <person name="Gostincar C."/>
            <person name="Stajich J.E."/>
            <person name="Zupancic J."/>
            <person name="Zalar P."/>
            <person name="Gunde-Cimerman N."/>
        </authorList>
    </citation>
    <scope>NUCLEOTIDE SEQUENCE [LARGE SCALE GENOMIC DNA]</scope>
    <source>
        <strain evidence="4 5">EXF-10513</strain>
    </source>
</reference>
<dbReference type="InterPro" id="IPR007275">
    <property type="entry name" value="YTH_domain"/>
</dbReference>
<dbReference type="GO" id="GO:0005737">
    <property type="term" value="C:cytoplasm"/>
    <property type="evidence" value="ECO:0007669"/>
    <property type="project" value="TreeGrafter"/>
</dbReference>
<evidence type="ECO:0000313" key="5">
    <source>
        <dbReference type="Proteomes" id="UP000269539"/>
    </source>
</evidence>
<evidence type="ECO:0000256" key="1">
    <source>
        <dbReference type="SAM" id="Coils"/>
    </source>
</evidence>
<evidence type="ECO:0000259" key="3">
    <source>
        <dbReference type="PROSITE" id="PS50882"/>
    </source>
</evidence>
<dbReference type="GO" id="GO:0003729">
    <property type="term" value="F:mRNA binding"/>
    <property type="evidence" value="ECO:0007669"/>
    <property type="project" value="TreeGrafter"/>
</dbReference>
<feature type="coiled-coil region" evidence="1">
    <location>
        <begin position="886"/>
        <end position="913"/>
    </location>
</feature>
<protein>
    <recommendedName>
        <fullName evidence="3">YTH domain-containing protein</fullName>
    </recommendedName>
</protein>